<dbReference type="InterPro" id="IPR016024">
    <property type="entry name" value="ARM-type_fold"/>
</dbReference>
<dbReference type="VEuPathDB" id="FungiDB:PC110_g1291"/>
<reference evidence="1" key="2">
    <citation type="submission" date="2018-10" db="EMBL/GenBank/DDBJ databases">
        <title>Effector identification in a new, highly contiguous assembly of the strawberry crown rot pathogen Phytophthora cactorum.</title>
        <authorList>
            <person name="Armitage A.D."/>
            <person name="Nellist C.F."/>
            <person name="Bates H."/>
            <person name="Vickerstaff R.J."/>
            <person name="Harrison R.J."/>
        </authorList>
    </citation>
    <scope>NUCLEOTIDE SEQUENCE</scope>
    <source>
        <strain evidence="1">15-7</strain>
        <strain evidence="2">4040</strain>
        <strain evidence="3">P415</strain>
        <strain evidence="4">P421</strain>
    </source>
</reference>
<dbReference type="Gene3D" id="1.25.10.10">
    <property type="entry name" value="Leucine-rich Repeat Variant"/>
    <property type="match status" value="1"/>
</dbReference>
<dbReference type="EMBL" id="RCMV01000067">
    <property type="protein sequence ID" value="KAG3226067.1"/>
    <property type="molecule type" value="Genomic_DNA"/>
</dbReference>
<dbReference type="OrthoDB" id="91959at2759"/>
<evidence type="ECO:0000313" key="2">
    <source>
        <dbReference type="EMBL" id="KAG2947287.1"/>
    </source>
</evidence>
<dbReference type="Proteomes" id="UP000697107">
    <property type="component" value="Unassembled WGS sequence"/>
</dbReference>
<dbReference type="AlphaFoldDB" id="A0A329T197"/>
<reference evidence="5" key="3">
    <citation type="submission" date="2021-01" db="EMBL/GenBank/DDBJ databases">
        <title>Phytophthora aleatoria, a newly-described species from Pinus radiata is distinct from Phytophthora cactorum isolates based on comparative genomics.</title>
        <authorList>
            <person name="Mcdougal R."/>
            <person name="Panda P."/>
            <person name="Williams N."/>
            <person name="Studholme D.J."/>
        </authorList>
    </citation>
    <scope>NUCLEOTIDE SEQUENCE</scope>
    <source>
        <strain evidence="5">NZFS 3830</strain>
    </source>
</reference>
<evidence type="ECO:0008006" key="8">
    <source>
        <dbReference type="Google" id="ProtNLM"/>
    </source>
</evidence>
<evidence type="ECO:0000313" key="7">
    <source>
        <dbReference type="Proteomes" id="UP000251314"/>
    </source>
</evidence>
<organism evidence="6 7">
    <name type="scientific">Phytophthora cactorum</name>
    <dbReference type="NCBI Taxonomy" id="29920"/>
    <lineage>
        <taxon>Eukaryota</taxon>
        <taxon>Sar</taxon>
        <taxon>Stramenopiles</taxon>
        <taxon>Oomycota</taxon>
        <taxon>Peronosporomycetes</taxon>
        <taxon>Peronosporales</taxon>
        <taxon>Peronosporaceae</taxon>
        <taxon>Phytophthora</taxon>
    </lineage>
</organism>
<dbReference type="EMBL" id="RCML01000126">
    <property type="protein sequence ID" value="KAG2989855.1"/>
    <property type="molecule type" value="Genomic_DNA"/>
</dbReference>
<gene>
    <name evidence="5" type="ORF">JG687_00003983</name>
    <name evidence="6" type="ORF">PC110_g1291</name>
    <name evidence="1" type="ORF">PC113_g2807</name>
    <name evidence="2" type="ORF">PC117_g6930</name>
    <name evidence="3" type="ORF">PC118_g5936</name>
    <name evidence="4" type="ORF">PC129_g3326</name>
</gene>
<dbReference type="EMBL" id="MJFZ01000014">
    <property type="protein sequence ID" value="RAW42531.1"/>
    <property type="molecule type" value="Genomic_DNA"/>
</dbReference>
<evidence type="ECO:0000313" key="1">
    <source>
        <dbReference type="EMBL" id="KAG2866495.1"/>
    </source>
</evidence>
<dbReference type="EMBL" id="JAENGZ010000130">
    <property type="protein sequence ID" value="KAG6967993.1"/>
    <property type="molecule type" value="Genomic_DNA"/>
</dbReference>
<evidence type="ECO:0000313" key="6">
    <source>
        <dbReference type="EMBL" id="RAW42531.1"/>
    </source>
</evidence>
<name>A0A329T197_9STRA</name>
<accession>A0A329T197</accession>
<dbReference type="EMBL" id="RCMG01000039">
    <property type="protein sequence ID" value="KAG2866495.1"/>
    <property type="molecule type" value="Genomic_DNA"/>
</dbReference>
<comment type="caution">
    <text evidence="6">The sequence shown here is derived from an EMBL/GenBank/DDBJ whole genome shotgun (WGS) entry which is preliminary data.</text>
</comment>
<proteinExistence type="predicted"/>
<dbReference type="Proteomes" id="UP000760860">
    <property type="component" value="Unassembled WGS sequence"/>
</dbReference>
<dbReference type="EMBL" id="RCMK01000136">
    <property type="protein sequence ID" value="KAG2947287.1"/>
    <property type="molecule type" value="Genomic_DNA"/>
</dbReference>
<dbReference type="Proteomes" id="UP000735874">
    <property type="component" value="Unassembled WGS sequence"/>
</dbReference>
<dbReference type="Proteomes" id="UP000688947">
    <property type="component" value="Unassembled WGS sequence"/>
</dbReference>
<dbReference type="InterPro" id="IPR011989">
    <property type="entry name" value="ARM-like"/>
</dbReference>
<keyword evidence="7" id="KW-1185">Reference proteome</keyword>
<evidence type="ECO:0000313" key="4">
    <source>
        <dbReference type="EMBL" id="KAG3226067.1"/>
    </source>
</evidence>
<sequence length="137" mass="15018">MVRIGNTSRDEIVRKGVITSLVILLKEGTSTQKKNAVCALSKLSETSEYCTEIHGEGRVEPLLVLERFGTKEQKKFVLLTLENLGKDPGIHTGIERQRDALPVPTPLQSSADLPKHIAEHSLKDLNAKQGAECCTLS</sequence>
<evidence type="ECO:0000313" key="3">
    <source>
        <dbReference type="EMBL" id="KAG2989855.1"/>
    </source>
</evidence>
<dbReference type="SUPFAM" id="SSF48371">
    <property type="entry name" value="ARM repeat"/>
    <property type="match status" value="1"/>
</dbReference>
<dbReference type="Proteomes" id="UP000251314">
    <property type="component" value="Unassembled WGS sequence"/>
</dbReference>
<protein>
    <recommendedName>
        <fullName evidence="8">Armadillo-type fold</fullName>
    </recommendedName>
</protein>
<reference evidence="6 7" key="1">
    <citation type="submission" date="2018-01" db="EMBL/GenBank/DDBJ databases">
        <title>Draft genome of the strawberry crown rot pathogen Phytophthora cactorum.</title>
        <authorList>
            <person name="Armitage A.D."/>
            <person name="Lysoe E."/>
            <person name="Nellist C.F."/>
            <person name="Harrison R.J."/>
            <person name="Brurberg M.B."/>
        </authorList>
    </citation>
    <scope>NUCLEOTIDE SEQUENCE [LARGE SCALE GENOMIC DNA]</scope>
    <source>
        <strain evidence="6 7">10300</strain>
    </source>
</reference>
<dbReference type="Proteomes" id="UP000736787">
    <property type="component" value="Unassembled WGS sequence"/>
</dbReference>
<evidence type="ECO:0000313" key="5">
    <source>
        <dbReference type="EMBL" id="KAG6967993.1"/>
    </source>
</evidence>